<sequence>MNKLYISAIAVMSACSQRMPDNFVFIKGGPFTNSHSNYYGKNITVPGFNCGLFEVTQKEWQQVMGNNPSAFKGDQLPVETVSWYDCIEYCNKRSIKEDLQPYYTINKDKRDPTNTNELDDVKWTITINRNSNGYRLPTEAEWEYAASGGQLSKNYTYSGSNTINDIAWFWQNSGDKYLTGNWSWLMLEKNRNKTKPVGSKQPNELGLYDMSGNVREWCWNGADTLQGRIWKGGGWMGADFCCSSSFRAGYQANGKGPDQGFRVCRSVNSTLNN</sequence>
<dbReference type="PROSITE" id="PS51257">
    <property type="entry name" value="PROKAR_LIPOPROTEIN"/>
    <property type="match status" value="1"/>
</dbReference>
<dbReference type="InterPro" id="IPR005532">
    <property type="entry name" value="SUMF_dom"/>
</dbReference>
<name>A0ABX3P031_9BACT</name>
<evidence type="ECO:0000313" key="2">
    <source>
        <dbReference type="EMBL" id="OQP51392.1"/>
    </source>
</evidence>
<dbReference type="InterPro" id="IPR042095">
    <property type="entry name" value="SUMF_sf"/>
</dbReference>
<protein>
    <submittedName>
        <fullName evidence="2">Transcriptional regulator</fullName>
    </submittedName>
</protein>
<gene>
    <name evidence="2" type="ORF">A4D02_25030</name>
</gene>
<comment type="caution">
    <text evidence="2">The sequence shown here is derived from an EMBL/GenBank/DDBJ whole genome shotgun (WGS) entry which is preliminary data.</text>
</comment>
<dbReference type="InterPro" id="IPR016187">
    <property type="entry name" value="CTDL_fold"/>
</dbReference>
<dbReference type="SUPFAM" id="SSF56436">
    <property type="entry name" value="C-type lectin-like"/>
    <property type="match status" value="1"/>
</dbReference>
<proteinExistence type="predicted"/>
<dbReference type="PANTHER" id="PTHR23150">
    <property type="entry name" value="SULFATASE MODIFYING FACTOR 1, 2"/>
    <property type="match status" value="1"/>
</dbReference>
<reference evidence="2 3" key="1">
    <citation type="submission" date="2016-04" db="EMBL/GenBank/DDBJ databases">
        <authorList>
            <person name="Chen L."/>
            <person name="Zhuang W."/>
            <person name="Wang G."/>
        </authorList>
    </citation>
    <scope>NUCLEOTIDE SEQUENCE [LARGE SCALE GENOMIC DNA]</scope>
    <source>
        <strain evidence="3">GR20</strain>
    </source>
</reference>
<keyword evidence="3" id="KW-1185">Reference proteome</keyword>
<dbReference type="Proteomes" id="UP000192277">
    <property type="component" value="Unassembled WGS sequence"/>
</dbReference>
<dbReference type="Pfam" id="PF03781">
    <property type="entry name" value="FGE-sulfatase"/>
    <property type="match status" value="1"/>
</dbReference>
<dbReference type="Gene3D" id="3.90.1580.10">
    <property type="entry name" value="paralog of FGE (formylglycine-generating enzyme)"/>
    <property type="match status" value="1"/>
</dbReference>
<organism evidence="2 3">
    <name type="scientific">Niastella koreensis</name>
    <dbReference type="NCBI Taxonomy" id="354356"/>
    <lineage>
        <taxon>Bacteria</taxon>
        <taxon>Pseudomonadati</taxon>
        <taxon>Bacteroidota</taxon>
        <taxon>Chitinophagia</taxon>
        <taxon>Chitinophagales</taxon>
        <taxon>Chitinophagaceae</taxon>
        <taxon>Niastella</taxon>
    </lineage>
</organism>
<dbReference type="PANTHER" id="PTHR23150:SF19">
    <property type="entry name" value="FORMYLGLYCINE-GENERATING ENZYME"/>
    <property type="match status" value="1"/>
</dbReference>
<evidence type="ECO:0000259" key="1">
    <source>
        <dbReference type="Pfam" id="PF03781"/>
    </source>
</evidence>
<feature type="domain" description="Sulfatase-modifying factor enzyme-like" evidence="1">
    <location>
        <begin position="21"/>
        <end position="264"/>
    </location>
</feature>
<dbReference type="RefSeq" id="WP_014219921.1">
    <property type="nucleotide sequence ID" value="NZ_LWBO01000005.1"/>
</dbReference>
<evidence type="ECO:0000313" key="3">
    <source>
        <dbReference type="Proteomes" id="UP000192277"/>
    </source>
</evidence>
<accession>A0ABX3P031</accession>
<dbReference type="InterPro" id="IPR051043">
    <property type="entry name" value="Sulfatase_Mod_Factor_Kinase"/>
</dbReference>
<dbReference type="EMBL" id="LWBO01000005">
    <property type="protein sequence ID" value="OQP51392.1"/>
    <property type="molecule type" value="Genomic_DNA"/>
</dbReference>